<dbReference type="InterPro" id="IPR015943">
    <property type="entry name" value="WD40/YVTN_repeat-like_dom_sf"/>
</dbReference>
<dbReference type="Proteomes" id="UP000218334">
    <property type="component" value="Unassembled WGS sequence"/>
</dbReference>
<sequence length="368" mass="40765">MLTNYHLQRTLRSSHAAVFCLAVTEKGNFLTSGGIGGTCLWDLRKGRLLNRPSAAGSWGDTTAMIWIRREDDSDEVLVYGTLNGYVACWKQAKNTTDFKELYVLRMVGSCEITAFHFDLASSRLAMTTRQGVVQLHGVFSVTVNNFDPKAVHFHVNGDSRDVVVFGCRNGKIYFLRGADGKIMESIDTGGMIGNAAMDCEKDVFCLDDPAQGVTLYRLSDGMRVKTFPIEATKAPRPRQVAFAENCRAIVSGSDHGIMYVFERRDSNVHQLDTGTEDHIQTVTAANIDGISTVIAARSRDIGKSSRIFIWANSGQPAAEEAAMESWLTLKYIQTLCIVLLAMSFLYQHFTAVCWVLSNTWASAHMMIE</sequence>
<protein>
    <submittedName>
        <fullName evidence="1">WD40 repeat-like protein</fullName>
    </submittedName>
</protein>
<dbReference type="STRING" id="1076256.A0A2H3B808"/>
<reference evidence="2" key="1">
    <citation type="journal article" date="2017" name="Nat. Ecol. Evol.">
        <title>Genome expansion and lineage-specific genetic innovations in the forest pathogenic fungi Armillaria.</title>
        <authorList>
            <person name="Sipos G."/>
            <person name="Prasanna A.N."/>
            <person name="Walter M.C."/>
            <person name="O'Connor E."/>
            <person name="Balint B."/>
            <person name="Krizsan K."/>
            <person name="Kiss B."/>
            <person name="Hess J."/>
            <person name="Varga T."/>
            <person name="Slot J."/>
            <person name="Riley R."/>
            <person name="Boka B."/>
            <person name="Rigling D."/>
            <person name="Barry K."/>
            <person name="Lee J."/>
            <person name="Mihaltcheva S."/>
            <person name="LaButti K."/>
            <person name="Lipzen A."/>
            <person name="Waldron R."/>
            <person name="Moloney N.M."/>
            <person name="Sperisen C."/>
            <person name="Kredics L."/>
            <person name="Vagvoelgyi C."/>
            <person name="Patrignani A."/>
            <person name="Fitzpatrick D."/>
            <person name="Nagy I."/>
            <person name="Doyle S."/>
            <person name="Anderson J.B."/>
            <person name="Grigoriev I.V."/>
            <person name="Gueldener U."/>
            <person name="Muensterkoetter M."/>
            <person name="Nagy L.G."/>
        </authorList>
    </citation>
    <scope>NUCLEOTIDE SEQUENCE [LARGE SCALE GENOMIC DNA]</scope>
    <source>
        <strain evidence="2">28-4</strain>
    </source>
</reference>
<dbReference type="Gene3D" id="2.130.10.10">
    <property type="entry name" value="YVTN repeat-like/Quinoprotein amine dehydrogenase"/>
    <property type="match status" value="2"/>
</dbReference>
<name>A0A2H3B808_9AGAR</name>
<dbReference type="InterPro" id="IPR036322">
    <property type="entry name" value="WD40_repeat_dom_sf"/>
</dbReference>
<accession>A0A2H3B808</accession>
<evidence type="ECO:0000313" key="2">
    <source>
        <dbReference type="Proteomes" id="UP000218334"/>
    </source>
</evidence>
<evidence type="ECO:0000313" key="1">
    <source>
        <dbReference type="EMBL" id="PBK62178.1"/>
    </source>
</evidence>
<keyword evidence="2" id="KW-1185">Reference proteome</keyword>
<dbReference type="EMBL" id="KZ293469">
    <property type="protein sequence ID" value="PBK62178.1"/>
    <property type="molecule type" value="Genomic_DNA"/>
</dbReference>
<organism evidence="1 2">
    <name type="scientific">Armillaria solidipes</name>
    <dbReference type="NCBI Taxonomy" id="1076256"/>
    <lineage>
        <taxon>Eukaryota</taxon>
        <taxon>Fungi</taxon>
        <taxon>Dikarya</taxon>
        <taxon>Basidiomycota</taxon>
        <taxon>Agaricomycotina</taxon>
        <taxon>Agaricomycetes</taxon>
        <taxon>Agaricomycetidae</taxon>
        <taxon>Agaricales</taxon>
        <taxon>Marasmiineae</taxon>
        <taxon>Physalacriaceae</taxon>
        <taxon>Armillaria</taxon>
    </lineage>
</organism>
<dbReference type="SUPFAM" id="SSF50978">
    <property type="entry name" value="WD40 repeat-like"/>
    <property type="match status" value="1"/>
</dbReference>
<gene>
    <name evidence="1" type="ORF">ARMSODRAFT_1025097</name>
</gene>
<proteinExistence type="predicted"/>
<dbReference type="AlphaFoldDB" id="A0A2H3B808"/>